<protein>
    <submittedName>
        <fullName evidence="2">Uncharacterized protein</fullName>
    </submittedName>
</protein>
<accession>A0A4Y1VJP0</accession>
<sequence>METFGEEKSKPRKTTPQKELEDKDNHKKTDIPNKVSKKFVSFVVRTSKKKGISL</sequence>
<feature type="compositionally biased region" description="Basic and acidic residues" evidence="1">
    <location>
        <begin position="16"/>
        <end position="31"/>
    </location>
</feature>
<dbReference type="Proteomes" id="UP000320533">
    <property type="component" value="Chromosome"/>
</dbReference>
<dbReference type="AlphaFoldDB" id="A0A4Y1VJP0"/>
<dbReference type="EMBL" id="AP019724">
    <property type="protein sequence ID" value="BBK87819.1"/>
    <property type="molecule type" value="Genomic_DNA"/>
</dbReference>
<evidence type="ECO:0000313" key="2">
    <source>
        <dbReference type="EMBL" id="BBK87819.1"/>
    </source>
</evidence>
<dbReference type="Proteomes" id="UP001055048">
    <property type="component" value="Unassembled WGS sequence"/>
</dbReference>
<reference evidence="2 4" key="1">
    <citation type="submission" date="2019-06" db="EMBL/GenBank/DDBJ databases">
        <title>Complete genome sequence of Bacteroides uniformis NBRC 113350.</title>
        <authorList>
            <person name="Miura T."/>
            <person name="Furukawa M."/>
            <person name="Shimamura M."/>
            <person name="Ohyama Y."/>
            <person name="Yamazoe A."/>
            <person name="Kawasaki H."/>
        </authorList>
    </citation>
    <scope>NUCLEOTIDE SEQUENCE [LARGE SCALE GENOMIC DNA]</scope>
    <source>
        <strain evidence="2 4">NBRC 113350</strain>
    </source>
</reference>
<name>A0A4Y1VJP0_BACUN</name>
<gene>
    <name evidence="2" type="ORF">Bun01g_21890</name>
    <name evidence="3" type="ORF">CE91St12_22100</name>
</gene>
<reference evidence="3" key="2">
    <citation type="submission" date="2022-01" db="EMBL/GenBank/DDBJ databases">
        <title>Novel bile acid biosynthetic pathways are enriched in the microbiome of centenarians.</title>
        <authorList>
            <person name="Sato Y."/>
            <person name="Atarashi K."/>
            <person name="Plichta R.D."/>
            <person name="Arai Y."/>
            <person name="Sasajima S."/>
            <person name="Kearney M.S."/>
            <person name="Suda W."/>
            <person name="Takeshita K."/>
            <person name="Sasaki T."/>
            <person name="Okamoto S."/>
            <person name="Skelly N.A."/>
            <person name="Okamura Y."/>
            <person name="Vlamakis H."/>
            <person name="Li Y."/>
            <person name="Tanoue T."/>
            <person name="Takei H."/>
            <person name="Nittono H."/>
            <person name="Narushima S."/>
            <person name="Irie J."/>
            <person name="Itoh H."/>
            <person name="Moriya K."/>
            <person name="Sugiura Y."/>
            <person name="Suematsu M."/>
            <person name="Moritoki N."/>
            <person name="Shibata S."/>
            <person name="Littman R.D."/>
            <person name="Fischbach A.M."/>
            <person name="Uwamino Y."/>
            <person name="Inoue T."/>
            <person name="Honda A."/>
            <person name="Hattori M."/>
            <person name="Murai T."/>
            <person name="Xavier J.R."/>
            <person name="Hirose N."/>
            <person name="Honda K."/>
        </authorList>
    </citation>
    <scope>NUCLEOTIDE SEQUENCE</scope>
    <source>
        <strain evidence="3">CE91-St12</strain>
    </source>
</reference>
<evidence type="ECO:0000313" key="3">
    <source>
        <dbReference type="EMBL" id="GKH14000.1"/>
    </source>
</evidence>
<evidence type="ECO:0000313" key="4">
    <source>
        <dbReference type="Proteomes" id="UP000320533"/>
    </source>
</evidence>
<evidence type="ECO:0000256" key="1">
    <source>
        <dbReference type="SAM" id="MobiDB-lite"/>
    </source>
</evidence>
<organism evidence="2 4">
    <name type="scientific">Bacteroides uniformis</name>
    <dbReference type="NCBI Taxonomy" id="820"/>
    <lineage>
        <taxon>Bacteria</taxon>
        <taxon>Pseudomonadati</taxon>
        <taxon>Bacteroidota</taxon>
        <taxon>Bacteroidia</taxon>
        <taxon>Bacteroidales</taxon>
        <taxon>Bacteroidaceae</taxon>
        <taxon>Bacteroides</taxon>
    </lineage>
</organism>
<dbReference type="KEGG" id="bun:Bun01g_21890"/>
<proteinExistence type="predicted"/>
<feature type="region of interest" description="Disordered" evidence="1">
    <location>
        <begin position="1"/>
        <end position="36"/>
    </location>
</feature>
<dbReference type="EMBL" id="BQNL01000001">
    <property type="protein sequence ID" value="GKH14000.1"/>
    <property type="molecule type" value="Genomic_DNA"/>
</dbReference>